<name>A0AAW1RWG8_9CHLO</name>
<dbReference type="GO" id="GO:0006401">
    <property type="term" value="P:RNA catabolic process"/>
    <property type="evidence" value="ECO:0007669"/>
    <property type="project" value="UniProtKB-ARBA"/>
</dbReference>
<dbReference type="PROSITE" id="PS00531">
    <property type="entry name" value="RNASE_T2_2"/>
    <property type="match status" value="1"/>
</dbReference>
<evidence type="ECO:0000313" key="5">
    <source>
        <dbReference type="Proteomes" id="UP001445335"/>
    </source>
</evidence>
<feature type="region of interest" description="Disordered" evidence="3">
    <location>
        <begin position="1"/>
        <end position="22"/>
    </location>
</feature>
<feature type="compositionally biased region" description="Basic residues" evidence="3">
    <location>
        <begin position="7"/>
        <end position="17"/>
    </location>
</feature>
<dbReference type="SUPFAM" id="SSF55895">
    <property type="entry name" value="Ribonuclease Rh-like"/>
    <property type="match status" value="1"/>
</dbReference>
<dbReference type="CDD" id="cd00374">
    <property type="entry name" value="RNase_T2"/>
    <property type="match status" value="1"/>
</dbReference>
<evidence type="ECO:0000256" key="1">
    <source>
        <dbReference type="ARBA" id="ARBA00007469"/>
    </source>
</evidence>
<evidence type="ECO:0000256" key="3">
    <source>
        <dbReference type="SAM" id="MobiDB-lite"/>
    </source>
</evidence>
<accession>A0AAW1RWG8</accession>
<dbReference type="GO" id="GO:0033897">
    <property type="term" value="F:ribonuclease T2 activity"/>
    <property type="evidence" value="ECO:0007669"/>
    <property type="project" value="InterPro"/>
</dbReference>
<dbReference type="EMBL" id="JALJOU010000020">
    <property type="protein sequence ID" value="KAK9838118.1"/>
    <property type="molecule type" value="Genomic_DNA"/>
</dbReference>
<dbReference type="InterPro" id="IPR036430">
    <property type="entry name" value="RNase_T2-like_sf"/>
</dbReference>
<evidence type="ECO:0000256" key="2">
    <source>
        <dbReference type="RuleBase" id="RU004328"/>
    </source>
</evidence>
<dbReference type="Gene3D" id="3.90.730.10">
    <property type="entry name" value="Ribonuclease T2-like"/>
    <property type="match status" value="1"/>
</dbReference>
<protein>
    <submittedName>
        <fullName evidence="4">Uncharacterized protein</fullName>
    </submittedName>
</protein>
<dbReference type="InterPro" id="IPR018188">
    <property type="entry name" value="RNase_T2_His_AS_1"/>
</dbReference>
<sequence length="249" mass="28187">MLSKPQLSRHRPGKKRRPEGDDPATFYYLVRQWPETFCEGKTGCPRQPKREAWTIHGLWPNYNKGGYPKNCAGGNPAQYSEQDIHDLESELTKYWPSYKGPDSGFWEHEYNTHGTCNINDLNEEEYFNVTLGLDLEYEIQNHLDSANIVPDDSKTYATKDIEDVLANAWGAKPVVKCACRGGWPAECDEALIDSILICIDENLQIGDCTYDCQGEGCEYTNCDRVQYLPLRQHGRSGTGASQKTHATVL</sequence>
<proteinExistence type="inferred from homology"/>
<organism evidence="4 5">
    <name type="scientific">Elliptochloris bilobata</name>
    <dbReference type="NCBI Taxonomy" id="381761"/>
    <lineage>
        <taxon>Eukaryota</taxon>
        <taxon>Viridiplantae</taxon>
        <taxon>Chlorophyta</taxon>
        <taxon>core chlorophytes</taxon>
        <taxon>Trebouxiophyceae</taxon>
        <taxon>Trebouxiophyceae incertae sedis</taxon>
        <taxon>Elliptochloris clade</taxon>
        <taxon>Elliptochloris</taxon>
    </lineage>
</organism>
<reference evidence="4 5" key="1">
    <citation type="journal article" date="2024" name="Nat. Commun.">
        <title>Phylogenomics reveals the evolutionary origins of lichenization in chlorophyte algae.</title>
        <authorList>
            <person name="Puginier C."/>
            <person name="Libourel C."/>
            <person name="Otte J."/>
            <person name="Skaloud P."/>
            <person name="Haon M."/>
            <person name="Grisel S."/>
            <person name="Petersen M."/>
            <person name="Berrin J.G."/>
            <person name="Delaux P.M."/>
            <person name="Dal Grande F."/>
            <person name="Keller J."/>
        </authorList>
    </citation>
    <scope>NUCLEOTIDE SEQUENCE [LARGE SCALE GENOMIC DNA]</scope>
    <source>
        <strain evidence="4 5">SAG 245.80</strain>
    </source>
</reference>
<dbReference type="PANTHER" id="PTHR11240:SF22">
    <property type="entry name" value="RIBONUCLEASE T2"/>
    <property type="match status" value="1"/>
</dbReference>
<dbReference type="Pfam" id="PF00445">
    <property type="entry name" value="Ribonuclease_T2"/>
    <property type="match status" value="1"/>
</dbReference>
<dbReference type="PROSITE" id="PS00530">
    <property type="entry name" value="RNASE_T2_1"/>
    <property type="match status" value="1"/>
</dbReference>
<dbReference type="InterPro" id="IPR033130">
    <property type="entry name" value="RNase_T2_His_AS_2"/>
</dbReference>
<dbReference type="GO" id="GO:0003723">
    <property type="term" value="F:RNA binding"/>
    <property type="evidence" value="ECO:0007669"/>
    <property type="project" value="InterPro"/>
</dbReference>
<evidence type="ECO:0000313" key="4">
    <source>
        <dbReference type="EMBL" id="KAK9838118.1"/>
    </source>
</evidence>
<comment type="caution">
    <text evidence="4">The sequence shown here is derived from an EMBL/GenBank/DDBJ whole genome shotgun (WGS) entry which is preliminary data.</text>
</comment>
<dbReference type="PANTHER" id="PTHR11240">
    <property type="entry name" value="RIBONUCLEASE T2"/>
    <property type="match status" value="1"/>
</dbReference>
<gene>
    <name evidence="4" type="ORF">WJX81_002369</name>
</gene>
<comment type="similarity">
    <text evidence="1 2">Belongs to the RNase T2 family.</text>
</comment>
<keyword evidence="5" id="KW-1185">Reference proteome</keyword>
<dbReference type="Proteomes" id="UP001445335">
    <property type="component" value="Unassembled WGS sequence"/>
</dbReference>
<dbReference type="InterPro" id="IPR001568">
    <property type="entry name" value="RNase_T2-like"/>
</dbReference>
<dbReference type="AlphaFoldDB" id="A0AAW1RWG8"/>